<keyword evidence="3" id="KW-1185">Reference proteome</keyword>
<accession>A0A0C3EFW2</accession>
<proteinExistence type="predicted"/>
<gene>
    <name evidence="2" type="ORF">SCLCIDRAFT_229178</name>
</gene>
<protein>
    <submittedName>
        <fullName evidence="2">Uncharacterized protein</fullName>
    </submittedName>
</protein>
<dbReference type="EMBL" id="KN822014">
    <property type="protein sequence ID" value="KIM67189.1"/>
    <property type="molecule type" value="Genomic_DNA"/>
</dbReference>
<evidence type="ECO:0000256" key="1">
    <source>
        <dbReference type="SAM" id="Phobius"/>
    </source>
</evidence>
<organism evidence="2 3">
    <name type="scientific">Scleroderma citrinum Foug A</name>
    <dbReference type="NCBI Taxonomy" id="1036808"/>
    <lineage>
        <taxon>Eukaryota</taxon>
        <taxon>Fungi</taxon>
        <taxon>Dikarya</taxon>
        <taxon>Basidiomycota</taxon>
        <taxon>Agaricomycotina</taxon>
        <taxon>Agaricomycetes</taxon>
        <taxon>Agaricomycetidae</taxon>
        <taxon>Boletales</taxon>
        <taxon>Sclerodermatineae</taxon>
        <taxon>Sclerodermataceae</taxon>
        <taxon>Scleroderma</taxon>
    </lineage>
</organism>
<evidence type="ECO:0000313" key="2">
    <source>
        <dbReference type="EMBL" id="KIM67189.1"/>
    </source>
</evidence>
<keyword evidence="1" id="KW-1133">Transmembrane helix</keyword>
<keyword evidence="1" id="KW-0812">Transmembrane</keyword>
<dbReference type="Proteomes" id="UP000053989">
    <property type="component" value="Unassembled WGS sequence"/>
</dbReference>
<reference evidence="2 3" key="1">
    <citation type="submission" date="2014-04" db="EMBL/GenBank/DDBJ databases">
        <authorList>
            <consortium name="DOE Joint Genome Institute"/>
            <person name="Kuo A."/>
            <person name="Kohler A."/>
            <person name="Nagy L.G."/>
            <person name="Floudas D."/>
            <person name="Copeland A."/>
            <person name="Barry K.W."/>
            <person name="Cichocki N."/>
            <person name="Veneault-Fourrey C."/>
            <person name="LaButti K."/>
            <person name="Lindquist E.A."/>
            <person name="Lipzen A."/>
            <person name="Lundell T."/>
            <person name="Morin E."/>
            <person name="Murat C."/>
            <person name="Sun H."/>
            <person name="Tunlid A."/>
            <person name="Henrissat B."/>
            <person name="Grigoriev I.V."/>
            <person name="Hibbett D.S."/>
            <person name="Martin F."/>
            <person name="Nordberg H.P."/>
            <person name="Cantor M.N."/>
            <person name="Hua S.X."/>
        </authorList>
    </citation>
    <scope>NUCLEOTIDE SEQUENCE [LARGE SCALE GENOMIC DNA]</scope>
    <source>
        <strain evidence="2 3">Foug A</strain>
    </source>
</reference>
<feature type="transmembrane region" description="Helical" evidence="1">
    <location>
        <begin position="72"/>
        <end position="91"/>
    </location>
</feature>
<name>A0A0C3EFW2_9AGAM</name>
<reference evidence="3" key="2">
    <citation type="submission" date="2015-01" db="EMBL/GenBank/DDBJ databases">
        <title>Evolutionary Origins and Diversification of the Mycorrhizal Mutualists.</title>
        <authorList>
            <consortium name="DOE Joint Genome Institute"/>
            <consortium name="Mycorrhizal Genomics Consortium"/>
            <person name="Kohler A."/>
            <person name="Kuo A."/>
            <person name="Nagy L.G."/>
            <person name="Floudas D."/>
            <person name="Copeland A."/>
            <person name="Barry K.W."/>
            <person name="Cichocki N."/>
            <person name="Veneault-Fourrey C."/>
            <person name="LaButti K."/>
            <person name="Lindquist E.A."/>
            <person name="Lipzen A."/>
            <person name="Lundell T."/>
            <person name="Morin E."/>
            <person name="Murat C."/>
            <person name="Riley R."/>
            <person name="Ohm R."/>
            <person name="Sun H."/>
            <person name="Tunlid A."/>
            <person name="Henrissat B."/>
            <person name="Grigoriev I.V."/>
            <person name="Hibbett D.S."/>
            <person name="Martin F."/>
        </authorList>
    </citation>
    <scope>NUCLEOTIDE SEQUENCE [LARGE SCALE GENOMIC DNA]</scope>
    <source>
        <strain evidence="3">Foug A</strain>
    </source>
</reference>
<dbReference type="HOGENOM" id="CLU_2062834_0_0_1"/>
<dbReference type="InParanoid" id="A0A0C3EFW2"/>
<dbReference type="AlphaFoldDB" id="A0A0C3EFW2"/>
<evidence type="ECO:0000313" key="3">
    <source>
        <dbReference type="Proteomes" id="UP000053989"/>
    </source>
</evidence>
<sequence length="119" mass="13496">MVLEKYIKNVGGYGEAVRSMVPHRVCRGKSNQLVRSAYRWSAPSHASCWHHGHVLHTTYCSLANYSPWRKSVAIGIHRVVFVLTMAYGFGVQRYLKNRVVRACSVPPTIKVHVCYHAVT</sequence>
<keyword evidence="1" id="KW-0472">Membrane</keyword>